<evidence type="ECO:0000256" key="5">
    <source>
        <dbReference type="HAMAP-Rule" id="MF_00658"/>
    </source>
</evidence>
<dbReference type="PANTHER" id="PTHR33603">
    <property type="entry name" value="METHYLTRANSFERASE"/>
    <property type="match status" value="1"/>
</dbReference>
<proteinExistence type="inferred from homology"/>
<evidence type="ECO:0000256" key="2">
    <source>
        <dbReference type="ARBA" id="ARBA00022679"/>
    </source>
</evidence>
<dbReference type="Proteomes" id="UP000587760">
    <property type="component" value="Unassembled WGS sequence"/>
</dbReference>
<keyword evidence="2 5" id="KW-0808">Transferase</keyword>
<dbReference type="AlphaFoldDB" id="A0A841R762"/>
<dbReference type="CDD" id="cd18081">
    <property type="entry name" value="RlmH-like"/>
    <property type="match status" value="1"/>
</dbReference>
<reference evidence="6 7" key="1">
    <citation type="submission" date="2020-08" db="EMBL/GenBank/DDBJ databases">
        <title>Genomic Encyclopedia of Type Strains, Phase IV (KMG-IV): sequencing the most valuable type-strain genomes for metagenomic binning, comparative biology and taxonomic classification.</title>
        <authorList>
            <person name="Goeker M."/>
        </authorList>
    </citation>
    <scope>NUCLEOTIDE SEQUENCE [LARGE SCALE GENOMIC DNA]</scope>
    <source>
        <strain evidence="6 7">DSM 2461</strain>
    </source>
</reference>
<keyword evidence="1 5" id="KW-0489">Methyltransferase</keyword>
<keyword evidence="5" id="KW-0963">Cytoplasm</keyword>
<feature type="binding site" evidence="5">
    <location>
        <position position="76"/>
    </location>
    <ligand>
        <name>S-adenosyl-L-methionine</name>
        <dbReference type="ChEBI" id="CHEBI:59789"/>
    </ligand>
</feature>
<dbReference type="RefSeq" id="WP_184743284.1">
    <property type="nucleotide sequence ID" value="NZ_JACHGJ010000001.1"/>
</dbReference>
<dbReference type="EMBL" id="JACHGJ010000001">
    <property type="protein sequence ID" value="MBB6478880.1"/>
    <property type="molecule type" value="Genomic_DNA"/>
</dbReference>
<dbReference type="PIRSF" id="PIRSF004505">
    <property type="entry name" value="MT_bac"/>
    <property type="match status" value="1"/>
</dbReference>
<name>A0A841R762_9SPIO</name>
<comment type="subunit">
    <text evidence="5">Homodimer.</text>
</comment>
<evidence type="ECO:0000313" key="6">
    <source>
        <dbReference type="EMBL" id="MBB6478880.1"/>
    </source>
</evidence>
<dbReference type="InterPro" id="IPR003742">
    <property type="entry name" value="RlmH-like"/>
</dbReference>
<evidence type="ECO:0000313" key="7">
    <source>
        <dbReference type="Proteomes" id="UP000587760"/>
    </source>
</evidence>
<feature type="binding site" evidence="5">
    <location>
        <position position="108"/>
    </location>
    <ligand>
        <name>S-adenosyl-L-methionine</name>
        <dbReference type="ChEBI" id="CHEBI:59789"/>
    </ligand>
</feature>
<dbReference type="HAMAP" id="MF_00658">
    <property type="entry name" value="23SrRNA_methyltr_H"/>
    <property type="match status" value="1"/>
</dbReference>
<evidence type="ECO:0000256" key="3">
    <source>
        <dbReference type="ARBA" id="ARBA00022691"/>
    </source>
</evidence>
<dbReference type="NCBIfam" id="TIGR00246">
    <property type="entry name" value="tRNA_RlmH_YbeA"/>
    <property type="match status" value="1"/>
</dbReference>
<dbReference type="EC" id="2.1.1.177" evidence="5"/>
<keyword evidence="5" id="KW-0698">rRNA processing</keyword>
<comment type="catalytic activity">
    <reaction evidence="5">
        <text>pseudouridine(1915) in 23S rRNA + S-adenosyl-L-methionine = N(3)-methylpseudouridine(1915) in 23S rRNA + S-adenosyl-L-homocysteine + H(+)</text>
        <dbReference type="Rhea" id="RHEA:42752"/>
        <dbReference type="Rhea" id="RHEA-COMP:10221"/>
        <dbReference type="Rhea" id="RHEA-COMP:10222"/>
        <dbReference type="ChEBI" id="CHEBI:15378"/>
        <dbReference type="ChEBI" id="CHEBI:57856"/>
        <dbReference type="ChEBI" id="CHEBI:59789"/>
        <dbReference type="ChEBI" id="CHEBI:65314"/>
        <dbReference type="ChEBI" id="CHEBI:74486"/>
        <dbReference type="EC" id="2.1.1.177"/>
    </reaction>
</comment>
<dbReference type="SUPFAM" id="SSF75217">
    <property type="entry name" value="alpha/beta knot"/>
    <property type="match status" value="1"/>
</dbReference>
<dbReference type="GO" id="GO:0070038">
    <property type="term" value="F:rRNA (pseudouridine-N3-)-methyltransferase activity"/>
    <property type="evidence" value="ECO:0007669"/>
    <property type="project" value="UniProtKB-UniRule"/>
</dbReference>
<organism evidence="6 7">
    <name type="scientific">Spirochaeta isovalerica</name>
    <dbReference type="NCBI Taxonomy" id="150"/>
    <lineage>
        <taxon>Bacteria</taxon>
        <taxon>Pseudomonadati</taxon>
        <taxon>Spirochaetota</taxon>
        <taxon>Spirochaetia</taxon>
        <taxon>Spirochaetales</taxon>
        <taxon>Spirochaetaceae</taxon>
        <taxon>Spirochaeta</taxon>
    </lineage>
</organism>
<comment type="subcellular location">
    <subcellularLocation>
        <location evidence="5">Cytoplasm</location>
    </subcellularLocation>
</comment>
<gene>
    <name evidence="5" type="primary">rlmH</name>
    <name evidence="6" type="ORF">HNR50_000513</name>
</gene>
<comment type="caution">
    <text evidence="6">The sequence shown here is derived from an EMBL/GenBank/DDBJ whole genome shotgun (WGS) entry which is preliminary data.</text>
</comment>
<comment type="similarity">
    <text evidence="4 5">Belongs to the RNA methyltransferase RlmH family.</text>
</comment>
<accession>A0A841R762</accession>
<dbReference type="Pfam" id="PF02590">
    <property type="entry name" value="SPOUT_MTase"/>
    <property type="match status" value="1"/>
</dbReference>
<dbReference type="InterPro" id="IPR029026">
    <property type="entry name" value="tRNA_m1G_MTases_N"/>
</dbReference>
<comment type="function">
    <text evidence="5">Specifically methylates the pseudouridine at position 1915 (m3Psi1915) in 23S rRNA.</text>
</comment>
<evidence type="ECO:0000256" key="1">
    <source>
        <dbReference type="ARBA" id="ARBA00022603"/>
    </source>
</evidence>
<keyword evidence="7" id="KW-1185">Reference proteome</keyword>
<evidence type="ECO:0000256" key="4">
    <source>
        <dbReference type="ARBA" id="ARBA00038303"/>
    </source>
</evidence>
<feature type="binding site" evidence="5">
    <location>
        <begin position="127"/>
        <end position="132"/>
    </location>
    <ligand>
        <name>S-adenosyl-L-methionine</name>
        <dbReference type="ChEBI" id="CHEBI:59789"/>
    </ligand>
</feature>
<protein>
    <recommendedName>
        <fullName evidence="5">Ribosomal RNA large subunit methyltransferase H</fullName>
        <ecNumber evidence="5">2.1.1.177</ecNumber>
    </recommendedName>
    <alternativeName>
        <fullName evidence="5">23S rRNA (pseudouridine1915-N3)-methyltransferase</fullName>
    </alternativeName>
    <alternativeName>
        <fullName evidence="5">23S rRNA m3Psi1915 methyltransferase</fullName>
    </alternativeName>
    <alternativeName>
        <fullName evidence="5">rRNA (pseudouridine-N3-)-methyltransferase RlmH</fullName>
    </alternativeName>
</protein>
<keyword evidence="3 5" id="KW-0949">S-adenosyl-L-methionine</keyword>
<dbReference type="PANTHER" id="PTHR33603:SF1">
    <property type="entry name" value="RIBOSOMAL RNA LARGE SUBUNIT METHYLTRANSFERASE H"/>
    <property type="match status" value="1"/>
</dbReference>
<dbReference type="GO" id="GO:0005737">
    <property type="term" value="C:cytoplasm"/>
    <property type="evidence" value="ECO:0007669"/>
    <property type="project" value="UniProtKB-SubCell"/>
</dbReference>
<dbReference type="Gene3D" id="3.40.1280.10">
    <property type="match status" value="1"/>
</dbReference>
<dbReference type="InterPro" id="IPR029028">
    <property type="entry name" value="Alpha/beta_knot_MTases"/>
</dbReference>
<dbReference type="NCBIfam" id="NF000985">
    <property type="entry name" value="PRK00103.1-3"/>
    <property type="match status" value="1"/>
</dbReference>
<sequence>MKITLISVGKLKEKYLREGIAEYSKRLSRYCSLEMIEVSDEKCPESLSDADKEIIKNKEGDRITSKLKEGTYLITLEIEGKELSSEKLASRIEKVTTGGNSHLTFLIGGSLGLSDNLKRRTDFALSFSKLTFPHQMMKLILLEQIYRSFRIIRNEPYHK</sequence>